<feature type="transmembrane region" description="Helical" evidence="1">
    <location>
        <begin position="129"/>
        <end position="150"/>
    </location>
</feature>
<dbReference type="EMBL" id="SRLC01000003">
    <property type="protein sequence ID" value="TGE20749.1"/>
    <property type="molecule type" value="Genomic_DNA"/>
</dbReference>
<reference evidence="2 3" key="1">
    <citation type="submission" date="2019-04" db="EMBL/GenBank/DDBJ databases">
        <authorList>
            <person name="Feng G."/>
            <person name="Zhang J."/>
            <person name="Zhu H."/>
        </authorList>
    </citation>
    <scope>NUCLEOTIDE SEQUENCE [LARGE SCALE GENOMIC DNA]</scope>
    <source>
        <strain evidence="2 3">JCM 31653</strain>
    </source>
</reference>
<keyword evidence="1" id="KW-0472">Membrane</keyword>
<sequence>MPLPATPARPARFVPLLVVGLLLLLSGCGTSRSAFQFRPPAVARAVAPPVAAPAPVVPPVAAVAPVPVVAPVVRRSAEARPPTSHVARRPRPTPLVTARYAVTRPALRAAVKQLTTAPQHHTEAAEAGLGTTVLGVLGLVVLPVSLLGLLIWGGPVWAVLAGLAAVAILVAYLDPFQ</sequence>
<dbReference type="RefSeq" id="WP_135465548.1">
    <property type="nucleotide sequence ID" value="NZ_SRLC01000003.1"/>
</dbReference>
<feature type="transmembrane region" description="Helical" evidence="1">
    <location>
        <begin position="156"/>
        <end position="173"/>
    </location>
</feature>
<keyword evidence="1" id="KW-1133">Transmembrane helix</keyword>
<accession>A0A4Z0PTX7</accession>
<keyword evidence="1" id="KW-0812">Transmembrane</keyword>
<organism evidence="2 3">
    <name type="scientific">Hymenobacter aquaticus</name>
    <dbReference type="NCBI Taxonomy" id="1867101"/>
    <lineage>
        <taxon>Bacteria</taxon>
        <taxon>Pseudomonadati</taxon>
        <taxon>Bacteroidota</taxon>
        <taxon>Cytophagia</taxon>
        <taxon>Cytophagales</taxon>
        <taxon>Hymenobacteraceae</taxon>
        <taxon>Hymenobacter</taxon>
    </lineage>
</organism>
<feature type="transmembrane region" description="Helical" evidence="1">
    <location>
        <begin position="55"/>
        <end position="73"/>
    </location>
</feature>
<name>A0A4Z0PTX7_9BACT</name>
<gene>
    <name evidence="2" type="ORF">E5K00_22475</name>
</gene>
<evidence type="ECO:0000313" key="3">
    <source>
        <dbReference type="Proteomes" id="UP000297549"/>
    </source>
</evidence>
<proteinExistence type="predicted"/>
<evidence type="ECO:0000256" key="1">
    <source>
        <dbReference type="SAM" id="Phobius"/>
    </source>
</evidence>
<protein>
    <submittedName>
        <fullName evidence="2">Uncharacterized protein</fullName>
    </submittedName>
</protein>
<dbReference type="AlphaFoldDB" id="A0A4Z0PTX7"/>
<comment type="caution">
    <text evidence="2">The sequence shown here is derived from an EMBL/GenBank/DDBJ whole genome shotgun (WGS) entry which is preliminary data.</text>
</comment>
<keyword evidence="3" id="KW-1185">Reference proteome</keyword>
<evidence type="ECO:0000313" key="2">
    <source>
        <dbReference type="EMBL" id="TGE20749.1"/>
    </source>
</evidence>
<dbReference type="Proteomes" id="UP000297549">
    <property type="component" value="Unassembled WGS sequence"/>
</dbReference>